<gene>
    <name evidence="2" type="ORF">BIT28_24615</name>
</gene>
<keyword evidence="3" id="KW-1185">Reference proteome</keyword>
<evidence type="ECO:0000256" key="1">
    <source>
        <dbReference type="SAM" id="SignalP"/>
    </source>
</evidence>
<dbReference type="OrthoDB" id="5616064at2"/>
<evidence type="ECO:0000313" key="3">
    <source>
        <dbReference type="Proteomes" id="UP000186905"/>
    </source>
</evidence>
<dbReference type="EMBL" id="MJIL01000092">
    <property type="protein sequence ID" value="OLQ72206.1"/>
    <property type="molecule type" value="Genomic_DNA"/>
</dbReference>
<protein>
    <recommendedName>
        <fullName evidence="4">LPP20 lipoprotein</fullName>
    </recommendedName>
</protein>
<accession>A0A1Q9GCW7</accession>
<comment type="caution">
    <text evidence="2">The sequence shown here is derived from an EMBL/GenBank/DDBJ whole genome shotgun (WGS) entry which is preliminary data.</text>
</comment>
<name>A0A1Q9GCW7_9GAMM</name>
<keyword evidence="1" id="KW-0732">Signal</keyword>
<proteinExistence type="predicted"/>
<dbReference type="RefSeq" id="WP_075767182.1">
    <property type="nucleotide sequence ID" value="NZ_MJIL01000092.1"/>
</dbReference>
<sequence length="198" mass="21770">MKKTLIALTSVSLLTISGCSSAPTATELAEDQIKAEQVIADAKQEKAEKQLSNIPDWVLNPPQNDVTGVYGIGIAESSKLNIAIKKATLNAQFELAKAFNQEMSGNEKSFIQESNSGVTEQYTQLIDTIVDNVPMGGYVTVRQEAVTNDGKFTVYKLMKLTYEQAQKAAQKASMQSTDDKIKNAFRELEERLDSRKKA</sequence>
<dbReference type="AlphaFoldDB" id="A0A1Q9GCW7"/>
<evidence type="ECO:0008006" key="4">
    <source>
        <dbReference type="Google" id="ProtNLM"/>
    </source>
</evidence>
<dbReference type="Gene3D" id="3.10.28.20">
    <property type="entry name" value="Acetamidase/Formamidase-like domains"/>
    <property type="match status" value="1"/>
</dbReference>
<dbReference type="PROSITE" id="PS51257">
    <property type="entry name" value="PROKAR_LIPOPROTEIN"/>
    <property type="match status" value="1"/>
</dbReference>
<feature type="chain" id="PRO_5012954823" description="LPP20 lipoprotein" evidence="1">
    <location>
        <begin position="23"/>
        <end position="198"/>
    </location>
</feature>
<dbReference type="Proteomes" id="UP000186905">
    <property type="component" value="Unassembled WGS sequence"/>
</dbReference>
<reference evidence="2 3" key="1">
    <citation type="submission" date="2016-09" db="EMBL/GenBank/DDBJ databases">
        <title>Photobacterium proteolyticum sp. nov. a protease producing bacterium isolated from ocean sediments of Laizhou Bay.</title>
        <authorList>
            <person name="Li Y."/>
        </authorList>
    </citation>
    <scope>NUCLEOTIDE SEQUENCE [LARGE SCALE GENOMIC DNA]</scope>
    <source>
        <strain evidence="2 3">13-12</strain>
    </source>
</reference>
<dbReference type="STRING" id="1903952.BIT28_24615"/>
<evidence type="ECO:0000313" key="2">
    <source>
        <dbReference type="EMBL" id="OLQ72206.1"/>
    </source>
</evidence>
<feature type="signal peptide" evidence="1">
    <location>
        <begin position="1"/>
        <end position="22"/>
    </location>
</feature>
<organism evidence="2 3">
    <name type="scientific">Photobacterium proteolyticum</name>
    <dbReference type="NCBI Taxonomy" id="1903952"/>
    <lineage>
        <taxon>Bacteria</taxon>
        <taxon>Pseudomonadati</taxon>
        <taxon>Pseudomonadota</taxon>
        <taxon>Gammaproteobacteria</taxon>
        <taxon>Vibrionales</taxon>
        <taxon>Vibrionaceae</taxon>
        <taxon>Photobacterium</taxon>
    </lineage>
</organism>